<name>U9SXU6_RHIID</name>
<sequence>MTQLTHVLIINVKNDEVAEIEKDKGIDNKDKRKRKKRKDDDDDRDVTRDSLLGDVTSG</sequence>
<protein>
    <submittedName>
        <fullName evidence="2">Uncharacterized protein</fullName>
    </submittedName>
</protein>
<organism evidence="2">
    <name type="scientific">Rhizophagus irregularis (strain DAOM 181602 / DAOM 197198 / MUCL 43194)</name>
    <name type="common">Arbuscular mycorrhizal fungus</name>
    <name type="synonym">Glomus intraradices</name>
    <dbReference type="NCBI Taxonomy" id="747089"/>
    <lineage>
        <taxon>Eukaryota</taxon>
        <taxon>Fungi</taxon>
        <taxon>Fungi incertae sedis</taxon>
        <taxon>Mucoromycota</taxon>
        <taxon>Glomeromycotina</taxon>
        <taxon>Glomeromycetes</taxon>
        <taxon>Glomerales</taxon>
        <taxon>Glomeraceae</taxon>
        <taxon>Rhizophagus</taxon>
    </lineage>
</organism>
<proteinExistence type="predicted"/>
<dbReference type="HOGENOM" id="CLU_2980293_0_0_1"/>
<evidence type="ECO:0000256" key="1">
    <source>
        <dbReference type="SAM" id="MobiDB-lite"/>
    </source>
</evidence>
<gene>
    <name evidence="2" type="ORF">GLOINDRAFT_10111</name>
</gene>
<dbReference type="EMBL" id="KI298442">
    <property type="protein sequence ID" value="ERZ98872.1"/>
    <property type="molecule type" value="Genomic_DNA"/>
</dbReference>
<feature type="region of interest" description="Disordered" evidence="1">
    <location>
        <begin position="20"/>
        <end position="58"/>
    </location>
</feature>
<accession>U9SXU6</accession>
<reference evidence="2" key="1">
    <citation type="submission" date="2013-07" db="EMBL/GenBank/DDBJ databases">
        <title>The genome of an arbuscular mycorrhizal fungus provides insights into the evolution of the oldest plant symbiosis.</title>
        <authorList>
            <consortium name="DOE Joint Genome Institute"/>
            <person name="Tisserant E."/>
            <person name="Malbreil M."/>
            <person name="Kuo A."/>
            <person name="Kohler A."/>
            <person name="Symeonidi A."/>
            <person name="Balestrini R."/>
            <person name="Charron P."/>
            <person name="Duensing N."/>
            <person name="Frei-dit-Frey N."/>
            <person name="Gianinazzi-Pearson V."/>
            <person name="Gilbert B."/>
            <person name="Handa Y."/>
            <person name="Hijri M."/>
            <person name="Kaul R."/>
            <person name="Kawaguchi M."/>
            <person name="Krajinski F."/>
            <person name="Lammers P."/>
            <person name="Lapierre D."/>
            <person name="Masclaux F.G."/>
            <person name="Murat C."/>
            <person name="Morin E."/>
            <person name="Ndikumana S."/>
            <person name="Pagni M."/>
            <person name="Petitpierre D."/>
            <person name="Requena N."/>
            <person name="Rosikiewicz P."/>
            <person name="Riley R."/>
            <person name="Saito K."/>
            <person name="San Clemente H."/>
            <person name="Shapiro H."/>
            <person name="van Tuinen D."/>
            <person name="Becard G."/>
            <person name="Bonfante P."/>
            <person name="Paszkowski U."/>
            <person name="Shachar-Hill Y."/>
            <person name="Young J.P."/>
            <person name="Sanders I.R."/>
            <person name="Henrissat B."/>
            <person name="Rensing S.A."/>
            <person name="Grigoriev I.V."/>
            <person name="Corradi N."/>
            <person name="Roux C."/>
            <person name="Martin F."/>
        </authorList>
    </citation>
    <scope>NUCLEOTIDE SEQUENCE</scope>
    <source>
        <strain evidence="2">DAOM 197198</strain>
    </source>
</reference>
<evidence type="ECO:0000313" key="2">
    <source>
        <dbReference type="EMBL" id="ERZ98872.1"/>
    </source>
</evidence>
<dbReference type="AlphaFoldDB" id="U9SXU6"/>
<feature type="compositionally biased region" description="Basic and acidic residues" evidence="1">
    <location>
        <begin position="20"/>
        <end position="30"/>
    </location>
</feature>